<evidence type="ECO:0000256" key="1">
    <source>
        <dbReference type="SAM" id="MobiDB-lite"/>
    </source>
</evidence>
<dbReference type="EMBL" id="JALLPJ020001349">
    <property type="protein sequence ID" value="KAL3768343.1"/>
    <property type="molecule type" value="Genomic_DNA"/>
</dbReference>
<protein>
    <submittedName>
        <fullName evidence="2">Uncharacterized protein</fullName>
    </submittedName>
</protein>
<evidence type="ECO:0000313" key="3">
    <source>
        <dbReference type="Proteomes" id="UP001530400"/>
    </source>
</evidence>
<proteinExistence type="predicted"/>
<dbReference type="AlphaFoldDB" id="A0ABD3MWZ9"/>
<comment type="caution">
    <text evidence="2">The sequence shown here is derived from an EMBL/GenBank/DDBJ whole genome shotgun (WGS) entry which is preliminary data.</text>
</comment>
<evidence type="ECO:0000313" key="2">
    <source>
        <dbReference type="EMBL" id="KAL3768343.1"/>
    </source>
</evidence>
<dbReference type="Proteomes" id="UP001530400">
    <property type="component" value="Unassembled WGS sequence"/>
</dbReference>
<sequence length="173" mass="19420">MSTQPKHQLVSYEDEDSFEDMAVEFQQIRLAYQRFDTAMQKAHKLTRDVNGVAIFHNDKDDDDSENGYMPDDEESEFSKGDNETVVTFVSAASTVSSKSTTTFASARDGNAAAKSVRGSSNVKTRLRAIASIINPKMNRKSNNKCIWNPCFDIAVQEYGVEVEYCKKGDLYEC</sequence>
<feature type="region of interest" description="Disordered" evidence="1">
    <location>
        <begin position="56"/>
        <end position="80"/>
    </location>
</feature>
<organism evidence="2 3">
    <name type="scientific">Cyclotella atomus</name>
    <dbReference type="NCBI Taxonomy" id="382360"/>
    <lineage>
        <taxon>Eukaryota</taxon>
        <taxon>Sar</taxon>
        <taxon>Stramenopiles</taxon>
        <taxon>Ochrophyta</taxon>
        <taxon>Bacillariophyta</taxon>
        <taxon>Coscinodiscophyceae</taxon>
        <taxon>Thalassiosirophycidae</taxon>
        <taxon>Stephanodiscales</taxon>
        <taxon>Stephanodiscaceae</taxon>
        <taxon>Cyclotella</taxon>
    </lineage>
</organism>
<accession>A0ABD3MWZ9</accession>
<gene>
    <name evidence="2" type="ORF">ACHAWO_006746</name>
</gene>
<name>A0ABD3MWZ9_9STRA</name>
<reference evidence="2 3" key="1">
    <citation type="submission" date="2024-10" db="EMBL/GenBank/DDBJ databases">
        <title>Updated reference genomes for cyclostephanoid diatoms.</title>
        <authorList>
            <person name="Roberts W.R."/>
            <person name="Alverson A.J."/>
        </authorList>
    </citation>
    <scope>NUCLEOTIDE SEQUENCE [LARGE SCALE GENOMIC DNA]</scope>
    <source>
        <strain evidence="2 3">AJA010-31</strain>
    </source>
</reference>
<keyword evidence="3" id="KW-1185">Reference proteome</keyword>
<feature type="compositionally biased region" description="Acidic residues" evidence="1">
    <location>
        <begin position="60"/>
        <end position="75"/>
    </location>
</feature>